<protein>
    <submittedName>
        <fullName evidence="6">ABC transporter substrate-binding protein</fullName>
    </submittedName>
</protein>
<dbReference type="PANTHER" id="PTHR30024:SF47">
    <property type="entry name" value="TAURINE-BINDING PERIPLASMIC PROTEIN"/>
    <property type="match status" value="1"/>
</dbReference>
<feature type="chain" id="PRO_5046349243" evidence="4">
    <location>
        <begin position="35"/>
        <end position="340"/>
    </location>
</feature>
<proteinExistence type="inferred from homology"/>
<comment type="subcellular location">
    <subcellularLocation>
        <location evidence="1">Periplasm</location>
    </subcellularLocation>
</comment>
<dbReference type="Proteomes" id="UP001165283">
    <property type="component" value="Unassembled WGS sequence"/>
</dbReference>
<evidence type="ECO:0000256" key="2">
    <source>
        <dbReference type="ARBA" id="ARBA00010742"/>
    </source>
</evidence>
<keyword evidence="7" id="KW-1185">Reference proteome</keyword>
<evidence type="ECO:0000256" key="4">
    <source>
        <dbReference type="SAM" id="SignalP"/>
    </source>
</evidence>
<dbReference type="InterPro" id="IPR015168">
    <property type="entry name" value="SsuA/THI5"/>
</dbReference>
<dbReference type="PANTHER" id="PTHR30024">
    <property type="entry name" value="ALIPHATIC SULFONATES-BINDING PROTEIN-RELATED"/>
    <property type="match status" value="1"/>
</dbReference>
<dbReference type="RefSeq" id="WP_252442696.1">
    <property type="nucleotide sequence ID" value="NZ_JAGSOV010000056.1"/>
</dbReference>
<dbReference type="SUPFAM" id="SSF53850">
    <property type="entry name" value="Periplasmic binding protein-like II"/>
    <property type="match status" value="1"/>
</dbReference>
<dbReference type="Gene3D" id="3.40.190.10">
    <property type="entry name" value="Periplasmic binding protein-like II"/>
    <property type="match status" value="2"/>
</dbReference>
<comment type="caution">
    <text evidence="6">The sequence shown here is derived from an EMBL/GenBank/DDBJ whole genome shotgun (WGS) entry which is preliminary data.</text>
</comment>
<evidence type="ECO:0000256" key="1">
    <source>
        <dbReference type="ARBA" id="ARBA00004418"/>
    </source>
</evidence>
<sequence length="340" mass="35979">MTRSGAPAPRARRSLLIPFAVAAFLITTACSALSGSQAQPQQAAPGPAQPGNLEKTELQVGVLPIVDLAAVQRAQSAGHFGAEGLDVTLVTIQGGAVAIPQLVSGDLDLSWTSWPSVILAQAQGIDDFRVLQPGYETAEKSFQLVTMPDSVVRTPQDLAGKRVATNTFNSITEIMARSAMQDAGVDPETVEFVELPFPDMIPGLQNDQIDAAILLEPFIALAKSRLDARSVLDVAAGPTAELPIAGVATTSRFAQENPNTLAAFERALGKAQYEMADRSVVEQTLPEYTTVEPEIVAQLTLGAWPTALAAPDLQRVSDLMLRFGVLTQEFDVAELLAPPG</sequence>
<evidence type="ECO:0000313" key="6">
    <source>
        <dbReference type="EMBL" id="MCO1658581.1"/>
    </source>
</evidence>
<comment type="similarity">
    <text evidence="2">Belongs to the bacterial solute-binding protein SsuA/TauA family.</text>
</comment>
<accession>A0ABT1A6L9</accession>
<dbReference type="PROSITE" id="PS51257">
    <property type="entry name" value="PROKAR_LIPOPROTEIN"/>
    <property type="match status" value="1"/>
</dbReference>
<evidence type="ECO:0000259" key="5">
    <source>
        <dbReference type="Pfam" id="PF09084"/>
    </source>
</evidence>
<dbReference type="Pfam" id="PF09084">
    <property type="entry name" value="NMT1"/>
    <property type="match status" value="1"/>
</dbReference>
<feature type="signal peptide" evidence="4">
    <location>
        <begin position="1"/>
        <end position="34"/>
    </location>
</feature>
<evidence type="ECO:0000313" key="7">
    <source>
        <dbReference type="Proteomes" id="UP001165283"/>
    </source>
</evidence>
<organism evidence="6 7">
    <name type="scientific">Pseudonocardia humida</name>
    <dbReference type="NCBI Taxonomy" id="2800819"/>
    <lineage>
        <taxon>Bacteria</taxon>
        <taxon>Bacillati</taxon>
        <taxon>Actinomycetota</taxon>
        <taxon>Actinomycetes</taxon>
        <taxon>Pseudonocardiales</taxon>
        <taxon>Pseudonocardiaceae</taxon>
        <taxon>Pseudonocardia</taxon>
    </lineage>
</organism>
<keyword evidence="3 4" id="KW-0732">Signal</keyword>
<gene>
    <name evidence="6" type="ORF">KDL28_26300</name>
</gene>
<feature type="domain" description="SsuA/THI5-like" evidence="5">
    <location>
        <begin position="71"/>
        <end position="275"/>
    </location>
</feature>
<evidence type="ECO:0000256" key="3">
    <source>
        <dbReference type="ARBA" id="ARBA00022729"/>
    </source>
</evidence>
<name>A0ABT1A6L9_9PSEU</name>
<dbReference type="EMBL" id="JAGSOV010000056">
    <property type="protein sequence ID" value="MCO1658581.1"/>
    <property type="molecule type" value="Genomic_DNA"/>
</dbReference>
<reference evidence="6" key="1">
    <citation type="submission" date="2021-04" db="EMBL/GenBank/DDBJ databases">
        <title>Pseudonocardia sp. nov., isolated from sandy soil of mangrove forest.</title>
        <authorList>
            <person name="Zan Z."/>
            <person name="Huang R."/>
            <person name="Liu W."/>
        </authorList>
    </citation>
    <scope>NUCLEOTIDE SEQUENCE</scope>
    <source>
        <strain evidence="6">S2-4</strain>
    </source>
</reference>